<organism evidence="7 8">
    <name type="scientific">Lentzea miocenica</name>
    <dbReference type="NCBI Taxonomy" id="3095431"/>
    <lineage>
        <taxon>Bacteria</taxon>
        <taxon>Bacillati</taxon>
        <taxon>Actinomycetota</taxon>
        <taxon>Actinomycetes</taxon>
        <taxon>Pseudonocardiales</taxon>
        <taxon>Pseudonocardiaceae</taxon>
        <taxon>Lentzea</taxon>
    </lineage>
</organism>
<keyword evidence="2" id="KW-0805">Transcription regulation</keyword>
<dbReference type="InterPro" id="IPR050109">
    <property type="entry name" value="HTH-type_TetR-like_transc_reg"/>
</dbReference>
<dbReference type="PROSITE" id="PS50977">
    <property type="entry name" value="HTH_TETR_2"/>
    <property type="match status" value="1"/>
</dbReference>
<reference evidence="7 8" key="1">
    <citation type="submission" date="2023-11" db="EMBL/GenBank/DDBJ databases">
        <title>Lentzea sokolovensis, sp. nov., Lentzea kristufkii, sp. nov., and Lentzea miocenensis, sp. nov., rare actinobacteria from Sokolov Coal Basin, Miocene lacustrine sediment, Czech Republic.</title>
        <authorList>
            <person name="Lara A."/>
            <person name="Kotroba L."/>
            <person name="Nouioui I."/>
            <person name="Neumann-Schaal M."/>
            <person name="Mast Y."/>
            <person name="Chronakova A."/>
        </authorList>
    </citation>
    <scope>NUCLEOTIDE SEQUENCE [LARGE SCALE GENOMIC DNA]</scope>
    <source>
        <strain evidence="7 8">BCCO 10_0856</strain>
    </source>
</reference>
<dbReference type="InterPro" id="IPR009057">
    <property type="entry name" value="Homeodomain-like_sf"/>
</dbReference>
<dbReference type="PANTHER" id="PTHR30055">
    <property type="entry name" value="HTH-TYPE TRANSCRIPTIONAL REGULATOR RUTR"/>
    <property type="match status" value="1"/>
</dbReference>
<dbReference type="SUPFAM" id="SSF46689">
    <property type="entry name" value="Homeodomain-like"/>
    <property type="match status" value="1"/>
</dbReference>
<dbReference type="PANTHER" id="PTHR30055:SF241">
    <property type="entry name" value="TRANSCRIPTIONAL REGULATORY PROTEIN"/>
    <property type="match status" value="1"/>
</dbReference>
<dbReference type="InterPro" id="IPR036271">
    <property type="entry name" value="Tet_transcr_reg_TetR-rel_C_sf"/>
</dbReference>
<evidence type="ECO:0000313" key="8">
    <source>
        <dbReference type="Proteomes" id="UP001285521"/>
    </source>
</evidence>
<sequence>METIADGTPKRAPRVTKRRVETRQRLLEAALAVFAEQGFGRSTVEQVCSHAGYTRGAFYSNFSTLDELFLAMWEQRSAELVARMRTALQAVERAAVHDVDGVVAHLLEAVPLDEEWYRVSAEFTAHALRNPDLRRVIADREKAIAASSTPFLLAALARIGREVPAPDALAQALIAVHDGTALQCLSEPDNAVVRQRRIDLFTRVVTAYSNESRKQS</sequence>
<feature type="domain" description="HTH tetR-type" evidence="6">
    <location>
        <begin position="20"/>
        <end position="80"/>
    </location>
</feature>
<dbReference type="SUPFAM" id="SSF48498">
    <property type="entry name" value="Tetracyclin repressor-like, C-terminal domain"/>
    <property type="match status" value="1"/>
</dbReference>
<proteinExistence type="predicted"/>
<gene>
    <name evidence="7" type="ORF">SK803_43460</name>
</gene>
<evidence type="ECO:0000256" key="5">
    <source>
        <dbReference type="PROSITE-ProRule" id="PRU00335"/>
    </source>
</evidence>
<evidence type="ECO:0000259" key="6">
    <source>
        <dbReference type="PROSITE" id="PS50977"/>
    </source>
</evidence>
<feature type="DNA-binding region" description="H-T-H motif" evidence="5">
    <location>
        <begin position="43"/>
        <end position="62"/>
    </location>
</feature>
<dbReference type="Pfam" id="PF00440">
    <property type="entry name" value="TetR_N"/>
    <property type="match status" value="1"/>
</dbReference>
<dbReference type="EMBL" id="JAXAVW010000055">
    <property type="protein sequence ID" value="MDX8037092.1"/>
    <property type="molecule type" value="Genomic_DNA"/>
</dbReference>
<dbReference type="PRINTS" id="PR00455">
    <property type="entry name" value="HTHTETR"/>
</dbReference>
<dbReference type="Pfam" id="PF13977">
    <property type="entry name" value="TetR_C_6"/>
    <property type="match status" value="1"/>
</dbReference>
<evidence type="ECO:0000256" key="3">
    <source>
        <dbReference type="ARBA" id="ARBA00023125"/>
    </source>
</evidence>
<keyword evidence="8" id="KW-1185">Reference proteome</keyword>
<dbReference type="Gene3D" id="1.10.357.10">
    <property type="entry name" value="Tetracycline Repressor, domain 2"/>
    <property type="match status" value="1"/>
</dbReference>
<evidence type="ECO:0000256" key="2">
    <source>
        <dbReference type="ARBA" id="ARBA00023015"/>
    </source>
</evidence>
<keyword evidence="3 5" id="KW-0238">DNA-binding</keyword>
<dbReference type="InterPro" id="IPR001647">
    <property type="entry name" value="HTH_TetR"/>
</dbReference>
<dbReference type="RefSeq" id="WP_319972091.1">
    <property type="nucleotide sequence ID" value="NZ_JAXAVW010000055.1"/>
</dbReference>
<evidence type="ECO:0000256" key="4">
    <source>
        <dbReference type="ARBA" id="ARBA00023163"/>
    </source>
</evidence>
<dbReference type="InterPro" id="IPR039538">
    <property type="entry name" value="BetI_C"/>
</dbReference>
<keyword evidence="4" id="KW-0804">Transcription</keyword>
<name>A0ABU4TGU7_9PSEU</name>
<evidence type="ECO:0000313" key="7">
    <source>
        <dbReference type="EMBL" id="MDX8037092.1"/>
    </source>
</evidence>
<protein>
    <submittedName>
        <fullName evidence="7">TetR/AcrR family transcriptional regulator</fullName>
    </submittedName>
</protein>
<dbReference type="Proteomes" id="UP001285521">
    <property type="component" value="Unassembled WGS sequence"/>
</dbReference>
<evidence type="ECO:0000256" key="1">
    <source>
        <dbReference type="ARBA" id="ARBA00022491"/>
    </source>
</evidence>
<comment type="caution">
    <text evidence="7">The sequence shown here is derived from an EMBL/GenBank/DDBJ whole genome shotgun (WGS) entry which is preliminary data.</text>
</comment>
<keyword evidence="1" id="KW-0678">Repressor</keyword>
<accession>A0ABU4TGU7</accession>